<dbReference type="AlphaFoldDB" id="A0A5B1C7E3"/>
<proteinExistence type="predicted"/>
<evidence type="ECO:0000313" key="3">
    <source>
        <dbReference type="Proteomes" id="UP000322699"/>
    </source>
</evidence>
<dbReference type="Proteomes" id="UP000322699">
    <property type="component" value="Unassembled WGS sequence"/>
</dbReference>
<protein>
    <submittedName>
        <fullName evidence="2">Uncharacterized protein</fullName>
    </submittedName>
</protein>
<evidence type="ECO:0000256" key="1">
    <source>
        <dbReference type="SAM" id="MobiDB-lite"/>
    </source>
</evidence>
<dbReference type="EMBL" id="VRLW01000007">
    <property type="protein sequence ID" value="KAA1257007.1"/>
    <property type="molecule type" value="Genomic_DNA"/>
</dbReference>
<organism evidence="2 3">
    <name type="scientific">Rubripirellula obstinata</name>
    <dbReference type="NCBI Taxonomy" id="406547"/>
    <lineage>
        <taxon>Bacteria</taxon>
        <taxon>Pseudomonadati</taxon>
        <taxon>Planctomycetota</taxon>
        <taxon>Planctomycetia</taxon>
        <taxon>Pirellulales</taxon>
        <taxon>Pirellulaceae</taxon>
        <taxon>Rubripirellula</taxon>
    </lineage>
</organism>
<keyword evidence="3" id="KW-1185">Reference proteome</keyword>
<sequence length="55" mass="5859">MPRRAVGTSVLIERRGKAVLAVMLYALVVPRRARGGQQMSAAQSDNGMHHRGGGS</sequence>
<feature type="region of interest" description="Disordered" evidence="1">
    <location>
        <begin position="33"/>
        <end position="55"/>
    </location>
</feature>
<feature type="compositionally biased region" description="Polar residues" evidence="1">
    <location>
        <begin position="37"/>
        <end position="46"/>
    </location>
</feature>
<name>A0A5B1C7E3_9BACT</name>
<evidence type="ECO:0000313" key="2">
    <source>
        <dbReference type="EMBL" id="KAA1257007.1"/>
    </source>
</evidence>
<reference evidence="2 3" key="1">
    <citation type="submission" date="2019-08" db="EMBL/GenBank/DDBJ databases">
        <title>Deep-cultivation of Planctomycetes and their phenomic and genomic characterization uncovers novel biology.</title>
        <authorList>
            <person name="Wiegand S."/>
            <person name="Jogler M."/>
            <person name="Boedeker C."/>
            <person name="Pinto D."/>
            <person name="Vollmers J."/>
            <person name="Rivas-Marin E."/>
            <person name="Kohn T."/>
            <person name="Peeters S.H."/>
            <person name="Heuer A."/>
            <person name="Rast P."/>
            <person name="Oberbeckmann S."/>
            <person name="Bunk B."/>
            <person name="Jeske O."/>
            <person name="Meyerdierks A."/>
            <person name="Storesund J.E."/>
            <person name="Kallscheuer N."/>
            <person name="Luecker S."/>
            <person name="Lage O.M."/>
            <person name="Pohl T."/>
            <person name="Merkel B.J."/>
            <person name="Hornburger P."/>
            <person name="Mueller R.-W."/>
            <person name="Bruemmer F."/>
            <person name="Labrenz M."/>
            <person name="Spormann A.M."/>
            <person name="Op Den Camp H."/>
            <person name="Overmann J."/>
            <person name="Amann R."/>
            <person name="Jetten M.S.M."/>
            <person name="Mascher T."/>
            <person name="Medema M.H."/>
            <person name="Devos D.P."/>
            <person name="Kaster A.-K."/>
            <person name="Ovreas L."/>
            <person name="Rohde M."/>
            <person name="Galperin M.Y."/>
            <person name="Jogler C."/>
        </authorList>
    </citation>
    <scope>NUCLEOTIDE SEQUENCE [LARGE SCALE GENOMIC DNA]</scope>
    <source>
        <strain evidence="2 3">LF1</strain>
    </source>
</reference>
<comment type="caution">
    <text evidence="2">The sequence shown here is derived from an EMBL/GenBank/DDBJ whole genome shotgun (WGS) entry which is preliminary data.</text>
</comment>
<accession>A0A5B1C7E3</accession>
<gene>
    <name evidence="2" type="ORF">LF1_57050</name>
</gene>